<protein>
    <submittedName>
        <fullName evidence="1">Uncharacterized protein</fullName>
    </submittedName>
</protein>
<evidence type="ECO:0000313" key="2">
    <source>
        <dbReference type="Proteomes" id="UP001163046"/>
    </source>
</evidence>
<organism evidence="1 2">
    <name type="scientific">Desmophyllum pertusum</name>
    <dbReference type="NCBI Taxonomy" id="174260"/>
    <lineage>
        <taxon>Eukaryota</taxon>
        <taxon>Metazoa</taxon>
        <taxon>Cnidaria</taxon>
        <taxon>Anthozoa</taxon>
        <taxon>Hexacorallia</taxon>
        <taxon>Scleractinia</taxon>
        <taxon>Caryophylliina</taxon>
        <taxon>Caryophylliidae</taxon>
        <taxon>Desmophyllum</taxon>
    </lineage>
</organism>
<name>A0A9W9ZH75_9CNID</name>
<gene>
    <name evidence="1" type="ORF">OS493_004516</name>
</gene>
<accession>A0A9W9ZH75</accession>
<comment type="caution">
    <text evidence="1">The sequence shown here is derived from an EMBL/GenBank/DDBJ whole genome shotgun (WGS) entry which is preliminary data.</text>
</comment>
<sequence>MTQSELIQVAVILRCLRPYAIYNPSTHALLQPTSNSEAITICHEMLWRCWIRPQKHSFAVVKDCIPYPIHAVDRLVVKPQQHINVALTAVYDVKAVVSIVT</sequence>
<dbReference type="AlphaFoldDB" id="A0A9W9ZH75"/>
<dbReference type="Proteomes" id="UP001163046">
    <property type="component" value="Unassembled WGS sequence"/>
</dbReference>
<dbReference type="EMBL" id="MU826351">
    <property type="protein sequence ID" value="KAJ7380929.1"/>
    <property type="molecule type" value="Genomic_DNA"/>
</dbReference>
<keyword evidence="2" id="KW-1185">Reference proteome</keyword>
<reference evidence="1" key="1">
    <citation type="submission" date="2023-01" db="EMBL/GenBank/DDBJ databases">
        <title>Genome assembly of the deep-sea coral Lophelia pertusa.</title>
        <authorList>
            <person name="Herrera S."/>
            <person name="Cordes E."/>
        </authorList>
    </citation>
    <scope>NUCLEOTIDE SEQUENCE</scope>
    <source>
        <strain evidence="1">USNM1676648</strain>
        <tissue evidence="1">Polyp</tissue>
    </source>
</reference>
<evidence type="ECO:0000313" key="1">
    <source>
        <dbReference type="EMBL" id="KAJ7380929.1"/>
    </source>
</evidence>
<proteinExistence type="predicted"/>